<keyword evidence="1" id="KW-0472">Membrane</keyword>
<evidence type="ECO:0000256" key="1">
    <source>
        <dbReference type="SAM" id="Phobius"/>
    </source>
</evidence>
<accession>A0ABP0ZTL5</accession>
<sequence>MDTSTTLNATNGNKQIERNYKLALKQFINKSFPLAFRLSHQLYRCSFAEYRQGTISHNLLVKIISLYLVVTGVCLKDHRLDAVQANVARNSISSNEVTNLIRSIWDARVPCEIMYNFHLMMISNRDLISDEAEYIRDVVGSVARLDAGDKYAAKLRDLAVFEILPVFNRFDDAAALLAGDGDDDAEAREKLARIKTESQDRERRVELKRLEDEKRKSELREREANEARKLARESQLKYRSIREIQSGYSTDDKRESVVKKKKSRGNGREDLVVRLKYLTRLVMRYMERNYMVLIVLAILVFGSMPFLKRADLRERFVETVKMAFKFTYV</sequence>
<evidence type="ECO:0000313" key="2">
    <source>
        <dbReference type="EMBL" id="CAK9441072.1"/>
    </source>
</evidence>
<dbReference type="EMBL" id="OZ022410">
    <property type="protein sequence ID" value="CAK9441072.1"/>
    <property type="molecule type" value="Genomic_DNA"/>
</dbReference>
<name>A0ABP0ZTL5_9ASCO</name>
<protein>
    <submittedName>
        <fullName evidence="2">Uncharacterized protein</fullName>
    </submittedName>
</protein>
<dbReference type="Proteomes" id="UP001497383">
    <property type="component" value="Chromosome 6"/>
</dbReference>
<keyword evidence="1" id="KW-0812">Transmembrane</keyword>
<keyword evidence="3" id="KW-1185">Reference proteome</keyword>
<dbReference type="GeneID" id="92210137"/>
<organism evidence="2 3">
    <name type="scientific">Lodderomyces beijingensis</name>
    <dbReference type="NCBI Taxonomy" id="1775926"/>
    <lineage>
        <taxon>Eukaryota</taxon>
        <taxon>Fungi</taxon>
        <taxon>Dikarya</taxon>
        <taxon>Ascomycota</taxon>
        <taxon>Saccharomycotina</taxon>
        <taxon>Pichiomycetes</taxon>
        <taxon>Debaryomycetaceae</taxon>
        <taxon>Candida/Lodderomyces clade</taxon>
        <taxon>Lodderomyces</taxon>
    </lineage>
</organism>
<dbReference type="RefSeq" id="XP_066831879.1">
    <property type="nucleotide sequence ID" value="XM_066975218.1"/>
</dbReference>
<keyword evidence="1" id="KW-1133">Transmembrane helix</keyword>
<gene>
    <name evidence="2" type="ORF">LODBEIA_P49410</name>
</gene>
<proteinExistence type="predicted"/>
<evidence type="ECO:0000313" key="3">
    <source>
        <dbReference type="Proteomes" id="UP001497383"/>
    </source>
</evidence>
<reference evidence="2 3" key="1">
    <citation type="submission" date="2024-03" db="EMBL/GenBank/DDBJ databases">
        <authorList>
            <person name="Brejova B."/>
        </authorList>
    </citation>
    <scope>NUCLEOTIDE SEQUENCE [LARGE SCALE GENOMIC DNA]</scope>
    <source>
        <strain evidence="2 3">CBS 14171</strain>
    </source>
</reference>
<feature type="transmembrane region" description="Helical" evidence="1">
    <location>
        <begin position="290"/>
        <end position="307"/>
    </location>
</feature>